<gene>
    <name evidence="1" type="primary">Dsim\GD18263</name>
    <name evidence="1" type="ORF">Dsim_GD18263</name>
</gene>
<dbReference type="SMART" id="SM00697">
    <property type="entry name" value="DM8"/>
    <property type="match status" value="1"/>
</dbReference>
<dbReference type="EMBL" id="CM000364">
    <property type="protein sequence ID" value="EDX14291.1"/>
    <property type="molecule type" value="Genomic_DNA"/>
</dbReference>
<accession>B4QTT7</accession>
<protein>
    <submittedName>
        <fullName evidence="1">GD18263</fullName>
    </submittedName>
</protein>
<dbReference type="PANTHER" id="PTHR20898:SF0">
    <property type="entry name" value="DAEDALUS ON 3-RELATED"/>
    <property type="match status" value="1"/>
</dbReference>
<name>B4QTT7_DROSI</name>
<dbReference type="Pfam" id="PF06477">
    <property type="entry name" value="DUF1091"/>
    <property type="match status" value="1"/>
</dbReference>
<keyword evidence="2" id="KW-1185">Reference proteome</keyword>
<dbReference type="PANTHER" id="PTHR20898">
    <property type="entry name" value="DAEDALUS ON 3-RELATED-RELATED"/>
    <property type="match status" value="1"/>
</dbReference>
<dbReference type="AlphaFoldDB" id="B4QTT7"/>
<dbReference type="STRING" id="7240.B4QTT7"/>
<dbReference type="OrthoDB" id="7839692at2759"/>
<dbReference type="InterPro" id="IPR010512">
    <property type="entry name" value="DUF1091"/>
</dbReference>
<organism evidence="1 2">
    <name type="scientific">Drosophila simulans</name>
    <name type="common">Fruit fly</name>
    <dbReference type="NCBI Taxonomy" id="7240"/>
    <lineage>
        <taxon>Eukaryota</taxon>
        <taxon>Metazoa</taxon>
        <taxon>Ecdysozoa</taxon>
        <taxon>Arthropoda</taxon>
        <taxon>Hexapoda</taxon>
        <taxon>Insecta</taxon>
        <taxon>Pterygota</taxon>
        <taxon>Neoptera</taxon>
        <taxon>Endopterygota</taxon>
        <taxon>Diptera</taxon>
        <taxon>Brachycera</taxon>
        <taxon>Muscomorpha</taxon>
        <taxon>Ephydroidea</taxon>
        <taxon>Drosophilidae</taxon>
        <taxon>Drosophila</taxon>
        <taxon>Sophophora</taxon>
    </lineage>
</organism>
<reference evidence="1 2" key="1">
    <citation type="journal article" date="2007" name="Nature">
        <title>Evolution of genes and genomes on the Drosophila phylogeny.</title>
        <authorList>
            <consortium name="Drosophila 12 Genomes Consortium"/>
            <person name="Clark A.G."/>
            <person name="Eisen M.B."/>
            <person name="Smith D.R."/>
            <person name="Bergman C.M."/>
            <person name="Oliver B."/>
            <person name="Markow T.A."/>
            <person name="Kaufman T.C."/>
            <person name="Kellis M."/>
            <person name="Gelbart W."/>
            <person name="Iyer V.N."/>
            <person name="Pollard D.A."/>
            <person name="Sackton T.B."/>
            <person name="Larracuente A.M."/>
            <person name="Singh N.D."/>
            <person name="Abad J.P."/>
            <person name="Abt D.N."/>
            <person name="Adryan B."/>
            <person name="Aguade M."/>
            <person name="Akashi H."/>
            <person name="Anderson W.W."/>
            <person name="Aquadro C.F."/>
            <person name="Ardell D.H."/>
            <person name="Arguello R."/>
            <person name="Artieri C.G."/>
            <person name="Barbash D.A."/>
            <person name="Barker D."/>
            <person name="Barsanti P."/>
            <person name="Batterham P."/>
            <person name="Batzoglou S."/>
            <person name="Begun D."/>
            <person name="Bhutkar A."/>
            <person name="Blanco E."/>
            <person name="Bosak S.A."/>
            <person name="Bradley R.K."/>
            <person name="Brand A.D."/>
            <person name="Brent M.R."/>
            <person name="Brooks A.N."/>
            <person name="Brown R.H."/>
            <person name="Butlin R.K."/>
            <person name="Caggese C."/>
            <person name="Calvi B.R."/>
            <person name="Bernardo de Carvalho A."/>
            <person name="Caspi A."/>
            <person name="Castrezana S."/>
            <person name="Celniker S.E."/>
            <person name="Chang J.L."/>
            <person name="Chapple C."/>
            <person name="Chatterji S."/>
            <person name="Chinwalla A."/>
            <person name="Civetta A."/>
            <person name="Clifton S.W."/>
            <person name="Comeron J.M."/>
            <person name="Costello J.C."/>
            <person name="Coyne J.A."/>
            <person name="Daub J."/>
            <person name="David R.G."/>
            <person name="Delcher A.L."/>
            <person name="Delehaunty K."/>
            <person name="Do C.B."/>
            <person name="Ebling H."/>
            <person name="Edwards K."/>
            <person name="Eickbush T."/>
            <person name="Evans J.D."/>
            <person name="Filipski A."/>
            <person name="Findeiss S."/>
            <person name="Freyhult E."/>
            <person name="Fulton L."/>
            <person name="Fulton R."/>
            <person name="Garcia A.C."/>
            <person name="Gardiner A."/>
            <person name="Garfield D.A."/>
            <person name="Garvin B.E."/>
            <person name="Gibson G."/>
            <person name="Gilbert D."/>
            <person name="Gnerre S."/>
            <person name="Godfrey J."/>
            <person name="Good R."/>
            <person name="Gotea V."/>
            <person name="Gravely B."/>
            <person name="Greenberg A.J."/>
            <person name="Griffiths-Jones S."/>
            <person name="Gross S."/>
            <person name="Guigo R."/>
            <person name="Gustafson E.A."/>
            <person name="Haerty W."/>
            <person name="Hahn M.W."/>
            <person name="Halligan D.L."/>
            <person name="Halpern A.L."/>
            <person name="Halter G.M."/>
            <person name="Han M.V."/>
            <person name="Heger A."/>
            <person name="Hillier L."/>
            <person name="Hinrichs A.S."/>
            <person name="Holmes I."/>
            <person name="Hoskins R.A."/>
            <person name="Hubisz M.J."/>
            <person name="Hultmark D."/>
            <person name="Huntley M.A."/>
            <person name="Jaffe D.B."/>
            <person name="Jagadeeshan S."/>
            <person name="Jeck W.R."/>
            <person name="Johnson J."/>
            <person name="Jones C.D."/>
            <person name="Jordan W.C."/>
            <person name="Karpen G.H."/>
            <person name="Kataoka E."/>
            <person name="Keightley P.D."/>
            <person name="Kheradpour P."/>
            <person name="Kirkness E.F."/>
            <person name="Koerich L.B."/>
            <person name="Kristiansen K."/>
            <person name="Kudrna D."/>
            <person name="Kulathinal R.J."/>
            <person name="Kumar S."/>
            <person name="Kwok R."/>
            <person name="Lander E."/>
            <person name="Langley C.H."/>
            <person name="Lapoint R."/>
            <person name="Lazzaro B.P."/>
            <person name="Lee S.J."/>
            <person name="Levesque L."/>
            <person name="Li R."/>
            <person name="Lin C.F."/>
            <person name="Lin M.F."/>
            <person name="Lindblad-Toh K."/>
            <person name="Llopart A."/>
            <person name="Long M."/>
            <person name="Low L."/>
            <person name="Lozovsky E."/>
            <person name="Lu J."/>
            <person name="Luo M."/>
            <person name="Machado C.A."/>
            <person name="Makalowski W."/>
            <person name="Marzo M."/>
            <person name="Matsuda M."/>
            <person name="Matzkin L."/>
            <person name="McAllister B."/>
            <person name="McBride C.S."/>
            <person name="McKernan B."/>
            <person name="McKernan K."/>
            <person name="Mendez-Lago M."/>
            <person name="Minx P."/>
            <person name="Mollenhauer M.U."/>
            <person name="Montooth K."/>
            <person name="Mount S.M."/>
            <person name="Mu X."/>
            <person name="Myers E."/>
            <person name="Negre B."/>
            <person name="Newfeld S."/>
            <person name="Nielsen R."/>
            <person name="Noor M.A."/>
            <person name="O'Grady P."/>
            <person name="Pachter L."/>
            <person name="Papaceit M."/>
            <person name="Parisi M.J."/>
            <person name="Parisi M."/>
            <person name="Parts L."/>
            <person name="Pedersen J.S."/>
            <person name="Pesole G."/>
            <person name="Phillippy A.M."/>
            <person name="Ponting C.P."/>
            <person name="Pop M."/>
            <person name="Porcelli D."/>
            <person name="Powell J.R."/>
            <person name="Prohaska S."/>
            <person name="Pruitt K."/>
            <person name="Puig M."/>
            <person name="Quesneville H."/>
            <person name="Ram K.R."/>
            <person name="Rand D."/>
            <person name="Rasmussen M.D."/>
            <person name="Reed L.K."/>
            <person name="Reenan R."/>
            <person name="Reily A."/>
            <person name="Remington K.A."/>
            <person name="Rieger T.T."/>
            <person name="Ritchie M.G."/>
            <person name="Robin C."/>
            <person name="Rogers Y.H."/>
            <person name="Rohde C."/>
            <person name="Rozas J."/>
            <person name="Rubenfield M.J."/>
            <person name="Ruiz A."/>
            <person name="Russo S."/>
            <person name="Salzberg S.L."/>
            <person name="Sanchez-Gracia A."/>
            <person name="Saranga D.J."/>
            <person name="Sato H."/>
            <person name="Schaeffer S.W."/>
            <person name="Schatz M.C."/>
            <person name="Schlenke T."/>
            <person name="Schwartz R."/>
            <person name="Segarra C."/>
            <person name="Singh R.S."/>
            <person name="Sirot L."/>
            <person name="Sirota M."/>
            <person name="Sisneros N.B."/>
            <person name="Smith C.D."/>
            <person name="Smith T.F."/>
            <person name="Spieth J."/>
            <person name="Stage D.E."/>
            <person name="Stark A."/>
            <person name="Stephan W."/>
            <person name="Strausberg R.L."/>
            <person name="Strempel S."/>
            <person name="Sturgill D."/>
            <person name="Sutton G."/>
            <person name="Sutton G.G."/>
            <person name="Tao W."/>
            <person name="Teichmann S."/>
            <person name="Tobari Y.N."/>
            <person name="Tomimura Y."/>
            <person name="Tsolas J.M."/>
            <person name="Valente V.L."/>
            <person name="Venter E."/>
            <person name="Venter J.C."/>
            <person name="Vicario S."/>
            <person name="Vieira F.G."/>
            <person name="Vilella A.J."/>
            <person name="Villasante A."/>
            <person name="Walenz B."/>
            <person name="Wang J."/>
            <person name="Wasserman M."/>
            <person name="Watts T."/>
            <person name="Wilson D."/>
            <person name="Wilson R.K."/>
            <person name="Wing R.A."/>
            <person name="Wolfner M.F."/>
            <person name="Wong A."/>
            <person name="Wong G.K."/>
            <person name="Wu C.I."/>
            <person name="Wu G."/>
            <person name="Yamamoto D."/>
            <person name="Yang H.P."/>
            <person name="Yang S.P."/>
            <person name="Yorke J.A."/>
            <person name="Yoshida K."/>
            <person name="Zdobnov E."/>
            <person name="Zhang P."/>
            <person name="Zhang Y."/>
            <person name="Zimin A.V."/>
            <person name="Baldwin J."/>
            <person name="Abdouelleil A."/>
            <person name="Abdulkadir J."/>
            <person name="Abebe A."/>
            <person name="Abera B."/>
            <person name="Abreu J."/>
            <person name="Acer S.C."/>
            <person name="Aftuck L."/>
            <person name="Alexander A."/>
            <person name="An P."/>
            <person name="Anderson E."/>
            <person name="Anderson S."/>
            <person name="Arachi H."/>
            <person name="Azer M."/>
            <person name="Bachantsang P."/>
            <person name="Barry A."/>
            <person name="Bayul T."/>
            <person name="Berlin A."/>
            <person name="Bessette D."/>
            <person name="Bloom T."/>
            <person name="Blye J."/>
            <person name="Boguslavskiy L."/>
            <person name="Bonnet C."/>
            <person name="Boukhgalter B."/>
            <person name="Bourzgui I."/>
            <person name="Brown A."/>
            <person name="Cahill P."/>
            <person name="Channer S."/>
            <person name="Cheshatsang Y."/>
            <person name="Chuda L."/>
            <person name="Citroen M."/>
            <person name="Collymore A."/>
            <person name="Cooke P."/>
            <person name="Costello M."/>
            <person name="D'Aco K."/>
            <person name="Daza R."/>
            <person name="De Haan G."/>
            <person name="DeGray S."/>
            <person name="DeMaso C."/>
            <person name="Dhargay N."/>
            <person name="Dooley K."/>
            <person name="Dooley E."/>
            <person name="Doricent M."/>
            <person name="Dorje P."/>
            <person name="Dorjee K."/>
            <person name="Dupes A."/>
            <person name="Elong R."/>
            <person name="Falk J."/>
            <person name="Farina A."/>
            <person name="Faro S."/>
            <person name="Ferguson D."/>
            <person name="Fisher S."/>
            <person name="Foley C.D."/>
            <person name="Franke A."/>
            <person name="Friedrich D."/>
            <person name="Gadbois L."/>
            <person name="Gearin G."/>
            <person name="Gearin C.R."/>
            <person name="Giannoukos G."/>
            <person name="Goode T."/>
            <person name="Graham J."/>
            <person name="Grandbois E."/>
            <person name="Grewal S."/>
            <person name="Gyaltsen K."/>
            <person name="Hafez N."/>
            <person name="Hagos B."/>
            <person name="Hall J."/>
            <person name="Henson C."/>
            <person name="Hollinger A."/>
            <person name="Honan T."/>
            <person name="Huard M.D."/>
            <person name="Hughes L."/>
            <person name="Hurhula B."/>
            <person name="Husby M.E."/>
            <person name="Kamat A."/>
            <person name="Kanga B."/>
            <person name="Kashin S."/>
            <person name="Khazanovich D."/>
            <person name="Kisner P."/>
            <person name="Lance K."/>
            <person name="Lara M."/>
            <person name="Lee W."/>
            <person name="Lennon N."/>
            <person name="Letendre F."/>
            <person name="LeVine R."/>
            <person name="Lipovsky A."/>
            <person name="Liu X."/>
            <person name="Liu J."/>
            <person name="Liu S."/>
            <person name="Lokyitsang T."/>
            <person name="Lokyitsang Y."/>
            <person name="Lubonja R."/>
            <person name="Lui A."/>
            <person name="MacDonald P."/>
            <person name="Magnisalis V."/>
            <person name="Maru K."/>
            <person name="Matthews C."/>
            <person name="McCusker W."/>
            <person name="McDonough S."/>
            <person name="Mehta T."/>
            <person name="Meldrim J."/>
            <person name="Meneus L."/>
            <person name="Mihai O."/>
            <person name="Mihalev A."/>
            <person name="Mihova T."/>
            <person name="Mittelman R."/>
            <person name="Mlenga V."/>
            <person name="Montmayeur A."/>
            <person name="Mulrain L."/>
            <person name="Navidi A."/>
            <person name="Naylor J."/>
            <person name="Negash T."/>
            <person name="Nguyen T."/>
            <person name="Nguyen N."/>
            <person name="Nicol R."/>
            <person name="Norbu C."/>
            <person name="Norbu N."/>
            <person name="Novod N."/>
            <person name="O'Neill B."/>
            <person name="Osman S."/>
            <person name="Markiewicz E."/>
            <person name="Oyono O.L."/>
            <person name="Patti C."/>
            <person name="Phunkhang P."/>
            <person name="Pierre F."/>
            <person name="Priest M."/>
            <person name="Raghuraman S."/>
            <person name="Rege F."/>
            <person name="Reyes R."/>
            <person name="Rise C."/>
            <person name="Rogov P."/>
            <person name="Ross K."/>
            <person name="Ryan E."/>
            <person name="Settipalli S."/>
            <person name="Shea T."/>
            <person name="Sherpa N."/>
            <person name="Shi L."/>
            <person name="Shih D."/>
            <person name="Sparrow T."/>
            <person name="Spaulding J."/>
            <person name="Stalker J."/>
            <person name="Stange-Thomann N."/>
            <person name="Stavropoulos S."/>
            <person name="Stone C."/>
            <person name="Strader C."/>
            <person name="Tesfaye S."/>
            <person name="Thomson T."/>
            <person name="Thoulutsang Y."/>
            <person name="Thoulutsang D."/>
            <person name="Topham K."/>
            <person name="Topping I."/>
            <person name="Tsamla T."/>
            <person name="Vassiliev H."/>
            <person name="Vo A."/>
            <person name="Wangchuk T."/>
            <person name="Wangdi T."/>
            <person name="Weiand M."/>
            <person name="Wilkinson J."/>
            <person name="Wilson A."/>
            <person name="Yadav S."/>
            <person name="Young G."/>
            <person name="Yu Q."/>
            <person name="Zembek L."/>
            <person name="Zhong D."/>
            <person name="Zimmer A."/>
            <person name="Zwirko Z."/>
            <person name="Jaffe D.B."/>
            <person name="Alvarez P."/>
            <person name="Brockman W."/>
            <person name="Butler J."/>
            <person name="Chin C."/>
            <person name="Gnerre S."/>
            <person name="Grabherr M."/>
            <person name="Kleber M."/>
            <person name="Mauceli E."/>
            <person name="MacCallum I."/>
        </authorList>
    </citation>
    <scope>NUCLEOTIDE SEQUENCE [LARGE SCALE GENOMIC DNA]</scope>
    <source>
        <strain evidence="2">white501</strain>
    </source>
</reference>
<dbReference type="HOGENOM" id="CLU_116900_0_0_1"/>
<evidence type="ECO:0000313" key="1">
    <source>
        <dbReference type="EMBL" id="EDX14291.1"/>
    </source>
</evidence>
<dbReference type="Proteomes" id="UP000000304">
    <property type="component" value="Chromosome 3R"/>
</dbReference>
<evidence type="ECO:0000313" key="2">
    <source>
        <dbReference type="Proteomes" id="UP000000304"/>
    </source>
</evidence>
<sequence>MINQVRGYKSIIWQYKTAFTKTQIYSHIEFTNFKCTSMNKEVADFEYCSLKSVNRTYQYISTRIKVHKLLNSLKVNFGLHQQINGYKPFLYNITFDGCQFIKNTKSNVVAKYFYDFIRNISNLNHSCPYNHDIIMDKLPLTLHSRLQSPPFTNKLMFPTYARNKGRRNRKLRLDEEILLLG</sequence>
<dbReference type="PhylomeDB" id="B4QTT7"/>
<proteinExistence type="predicted"/>